<feature type="domain" description="Reverse transcriptase zinc-binding" evidence="2">
    <location>
        <begin position="118"/>
        <end position="204"/>
    </location>
</feature>
<dbReference type="Pfam" id="PF13456">
    <property type="entry name" value="RVT_3"/>
    <property type="match status" value="1"/>
</dbReference>
<evidence type="ECO:0000313" key="4">
    <source>
        <dbReference type="Proteomes" id="UP001396334"/>
    </source>
</evidence>
<dbReference type="InterPro" id="IPR002156">
    <property type="entry name" value="RNaseH_domain"/>
</dbReference>
<dbReference type="EMBL" id="JBBPBN010000029">
    <property type="protein sequence ID" value="KAK9006253.1"/>
    <property type="molecule type" value="Genomic_DNA"/>
</dbReference>
<evidence type="ECO:0000313" key="3">
    <source>
        <dbReference type="EMBL" id="KAK9006253.1"/>
    </source>
</evidence>
<organism evidence="3 4">
    <name type="scientific">Hibiscus sabdariffa</name>
    <name type="common">roselle</name>
    <dbReference type="NCBI Taxonomy" id="183260"/>
    <lineage>
        <taxon>Eukaryota</taxon>
        <taxon>Viridiplantae</taxon>
        <taxon>Streptophyta</taxon>
        <taxon>Embryophyta</taxon>
        <taxon>Tracheophyta</taxon>
        <taxon>Spermatophyta</taxon>
        <taxon>Magnoliopsida</taxon>
        <taxon>eudicotyledons</taxon>
        <taxon>Gunneridae</taxon>
        <taxon>Pentapetalae</taxon>
        <taxon>rosids</taxon>
        <taxon>malvids</taxon>
        <taxon>Malvales</taxon>
        <taxon>Malvaceae</taxon>
        <taxon>Malvoideae</taxon>
        <taxon>Hibiscus</taxon>
    </lineage>
</organism>
<evidence type="ECO:0000259" key="1">
    <source>
        <dbReference type="Pfam" id="PF13456"/>
    </source>
</evidence>
<dbReference type="Proteomes" id="UP001396334">
    <property type="component" value="Unassembled WGS sequence"/>
</dbReference>
<proteinExistence type="predicted"/>
<accession>A0ABR2QZT8</accession>
<feature type="domain" description="RNase H type-1" evidence="1">
    <location>
        <begin position="214"/>
        <end position="268"/>
    </location>
</feature>
<keyword evidence="4" id="KW-1185">Reference proteome</keyword>
<gene>
    <name evidence="3" type="ORF">V6N11_035298</name>
</gene>
<dbReference type="Pfam" id="PF13966">
    <property type="entry name" value="zf-RVT"/>
    <property type="match status" value="1"/>
</dbReference>
<dbReference type="InterPro" id="IPR026960">
    <property type="entry name" value="RVT-Znf"/>
</dbReference>
<protein>
    <recommendedName>
        <fullName evidence="5">Reverse transcriptase zinc-binding domain-containing protein</fullName>
    </recommendedName>
</protein>
<reference evidence="3 4" key="1">
    <citation type="journal article" date="2024" name="G3 (Bethesda)">
        <title>Genome assembly of Hibiscus sabdariffa L. provides insights into metabolisms of medicinal natural products.</title>
        <authorList>
            <person name="Kim T."/>
        </authorList>
    </citation>
    <scope>NUCLEOTIDE SEQUENCE [LARGE SCALE GENOMIC DNA]</scope>
    <source>
        <strain evidence="3">TK-2024</strain>
        <tissue evidence="3">Old leaves</tissue>
    </source>
</reference>
<sequence>MTIARSSCTPLWRALSNGWEEFLSNIAWSVGNGNSIRLYSDIWVPTLGPLYQHALANPNSLDALSISDFVNRDGTWSMPMLHRHFNAPAIAHIIGIRCPDPLDVAGRAMWRWTSQHTFALKSAYMHLASSHWPPRQTIWKLIWRMAIPQRLRLFLWLAYQHKIMTNATRYCRNLAPSPTCPLCGNLPESVLHTLRDCVDVRHLWSQILPDAVQHCRQAIDLIYSNVASSSMLSLVRDITRLRRMDWEINIIWVPRDTNRAADIMAKLADTSDFSLRFFTDAPPEVVSFIKLDKSRL</sequence>
<evidence type="ECO:0008006" key="5">
    <source>
        <dbReference type="Google" id="ProtNLM"/>
    </source>
</evidence>
<name>A0ABR2QZT8_9ROSI</name>
<comment type="caution">
    <text evidence="3">The sequence shown here is derived from an EMBL/GenBank/DDBJ whole genome shotgun (WGS) entry which is preliminary data.</text>
</comment>
<evidence type="ECO:0000259" key="2">
    <source>
        <dbReference type="Pfam" id="PF13966"/>
    </source>
</evidence>